<evidence type="ECO:0000313" key="1">
    <source>
        <dbReference type="EMBL" id="PNT75295.1"/>
    </source>
</evidence>
<protein>
    <submittedName>
        <fullName evidence="1 2">Uncharacterized protein</fullName>
    </submittedName>
</protein>
<evidence type="ECO:0000313" key="2">
    <source>
        <dbReference type="EnsemblPlants" id="PNT75295"/>
    </source>
</evidence>
<dbReference type="Gramene" id="PNT75295">
    <property type="protein sequence ID" value="PNT75295"/>
    <property type="gene ID" value="BRADI_1g29583v3"/>
</dbReference>
<evidence type="ECO:0000313" key="3">
    <source>
        <dbReference type="Proteomes" id="UP000008810"/>
    </source>
</evidence>
<dbReference type="Proteomes" id="UP000008810">
    <property type="component" value="Chromosome 1"/>
</dbReference>
<proteinExistence type="predicted"/>
<dbReference type="AlphaFoldDB" id="A0A2K2DLY7"/>
<gene>
    <name evidence="1" type="ORF">BRADI_1g29583v3</name>
</gene>
<name>A0A2K2DLY7_BRADI</name>
<organism evidence="1">
    <name type="scientific">Brachypodium distachyon</name>
    <name type="common">Purple false brome</name>
    <name type="synonym">Trachynia distachya</name>
    <dbReference type="NCBI Taxonomy" id="15368"/>
    <lineage>
        <taxon>Eukaryota</taxon>
        <taxon>Viridiplantae</taxon>
        <taxon>Streptophyta</taxon>
        <taxon>Embryophyta</taxon>
        <taxon>Tracheophyta</taxon>
        <taxon>Spermatophyta</taxon>
        <taxon>Magnoliopsida</taxon>
        <taxon>Liliopsida</taxon>
        <taxon>Poales</taxon>
        <taxon>Poaceae</taxon>
        <taxon>BOP clade</taxon>
        <taxon>Pooideae</taxon>
        <taxon>Stipodae</taxon>
        <taxon>Brachypodieae</taxon>
        <taxon>Brachypodium</taxon>
    </lineage>
</organism>
<dbReference type="EMBL" id="CM000880">
    <property type="protein sequence ID" value="PNT75295.1"/>
    <property type="molecule type" value="Genomic_DNA"/>
</dbReference>
<reference evidence="1" key="2">
    <citation type="submission" date="2017-06" db="EMBL/GenBank/DDBJ databases">
        <title>WGS assembly of Brachypodium distachyon.</title>
        <authorList>
            <consortium name="The International Brachypodium Initiative"/>
            <person name="Lucas S."/>
            <person name="Harmon-Smith M."/>
            <person name="Lail K."/>
            <person name="Tice H."/>
            <person name="Grimwood J."/>
            <person name="Bruce D."/>
            <person name="Barry K."/>
            <person name="Shu S."/>
            <person name="Lindquist E."/>
            <person name="Wang M."/>
            <person name="Pitluck S."/>
            <person name="Vogel J.P."/>
            <person name="Garvin D.F."/>
            <person name="Mockler T.C."/>
            <person name="Schmutz J."/>
            <person name="Rokhsar D."/>
            <person name="Bevan M.W."/>
        </authorList>
    </citation>
    <scope>NUCLEOTIDE SEQUENCE</scope>
    <source>
        <strain evidence="1">Bd21</strain>
    </source>
</reference>
<accession>A0A2K2DLY7</accession>
<sequence length="79" mass="8981">MLIGGDPFDLIECCCCRYFSWEEELLTHACDPNDTGCFTGEELKQSCTVAANTDVNLRQIVLKHQSFLSHMHASHFLCR</sequence>
<keyword evidence="3" id="KW-1185">Reference proteome</keyword>
<reference evidence="1 2" key="1">
    <citation type="journal article" date="2010" name="Nature">
        <title>Genome sequencing and analysis of the model grass Brachypodium distachyon.</title>
        <authorList>
            <consortium name="International Brachypodium Initiative"/>
        </authorList>
    </citation>
    <scope>NUCLEOTIDE SEQUENCE [LARGE SCALE GENOMIC DNA]</scope>
    <source>
        <strain evidence="1 2">Bd21</strain>
    </source>
</reference>
<reference evidence="2" key="3">
    <citation type="submission" date="2018-08" db="UniProtKB">
        <authorList>
            <consortium name="EnsemblPlants"/>
        </authorList>
    </citation>
    <scope>IDENTIFICATION</scope>
    <source>
        <strain evidence="2">cv. Bd21</strain>
    </source>
</reference>
<dbReference type="InParanoid" id="A0A2K2DLY7"/>
<dbReference type="EnsemblPlants" id="PNT75295">
    <property type="protein sequence ID" value="PNT75295"/>
    <property type="gene ID" value="BRADI_1g29583v3"/>
</dbReference>